<dbReference type="CDD" id="cd02440">
    <property type="entry name" value="AdoMet_MTases"/>
    <property type="match status" value="1"/>
</dbReference>
<evidence type="ECO:0000256" key="4">
    <source>
        <dbReference type="ARBA" id="ARBA00022679"/>
    </source>
</evidence>
<dbReference type="GO" id="GO:0032259">
    <property type="term" value="P:methylation"/>
    <property type="evidence" value="ECO:0007669"/>
    <property type="project" value="UniProtKB-KW"/>
</dbReference>
<dbReference type="Pfam" id="PF06325">
    <property type="entry name" value="PrmA"/>
    <property type="match status" value="1"/>
</dbReference>
<evidence type="ECO:0000256" key="5">
    <source>
        <dbReference type="ARBA" id="ARBA00022691"/>
    </source>
</evidence>
<proteinExistence type="inferred from homology"/>
<keyword evidence="4 6" id="KW-0808">Transferase</keyword>
<comment type="catalytic activity">
    <reaction evidence="6">
        <text>L-lysyl-[protein] + 3 S-adenosyl-L-methionine = N(6),N(6),N(6)-trimethyl-L-lysyl-[protein] + 3 S-adenosyl-L-homocysteine + 3 H(+)</text>
        <dbReference type="Rhea" id="RHEA:54192"/>
        <dbReference type="Rhea" id="RHEA-COMP:9752"/>
        <dbReference type="Rhea" id="RHEA-COMP:13826"/>
        <dbReference type="ChEBI" id="CHEBI:15378"/>
        <dbReference type="ChEBI" id="CHEBI:29969"/>
        <dbReference type="ChEBI" id="CHEBI:57856"/>
        <dbReference type="ChEBI" id="CHEBI:59789"/>
        <dbReference type="ChEBI" id="CHEBI:61961"/>
    </reaction>
</comment>
<keyword evidence="3 6" id="KW-0489">Methyltransferase</keyword>
<dbReference type="GO" id="GO:0016279">
    <property type="term" value="F:protein-lysine N-methyltransferase activity"/>
    <property type="evidence" value="ECO:0007669"/>
    <property type="project" value="RHEA"/>
</dbReference>
<dbReference type="GO" id="GO:0005840">
    <property type="term" value="C:ribosome"/>
    <property type="evidence" value="ECO:0007669"/>
    <property type="project" value="UniProtKB-KW"/>
</dbReference>
<protein>
    <recommendedName>
        <fullName evidence="6">Ribosomal protein L11 methyltransferase</fullName>
        <shortName evidence="6">L11 Mtase</shortName>
        <ecNumber evidence="6">2.1.1.-</ecNumber>
    </recommendedName>
</protein>
<dbReference type="OrthoDB" id="9785995at2"/>
<dbReference type="InterPro" id="IPR050078">
    <property type="entry name" value="Ribosomal_L11_MeTrfase_PrmA"/>
</dbReference>
<feature type="binding site" evidence="6">
    <location>
        <position position="139"/>
    </location>
    <ligand>
        <name>S-adenosyl-L-methionine</name>
        <dbReference type="ChEBI" id="CHEBI:59789"/>
    </ligand>
</feature>
<dbReference type="PANTHER" id="PTHR43648">
    <property type="entry name" value="ELECTRON TRANSFER FLAVOPROTEIN BETA SUBUNIT LYSINE METHYLTRANSFERASE"/>
    <property type="match status" value="1"/>
</dbReference>
<keyword evidence="7" id="KW-0687">Ribonucleoprotein</keyword>
<feature type="binding site" evidence="6">
    <location>
        <position position="182"/>
    </location>
    <ligand>
        <name>S-adenosyl-L-methionine</name>
        <dbReference type="ChEBI" id="CHEBI:59789"/>
    </ligand>
</feature>
<dbReference type="SUPFAM" id="SSF53335">
    <property type="entry name" value="S-adenosyl-L-methionine-dependent methyltransferases"/>
    <property type="match status" value="1"/>
</dbReference>
<reference evidence="7 8" key="1">
    <citation type="submission" date="2016-07" db="EMBL/GenBank/DDBJ databases">
        <title>Genome and transcriptome analysis of iron-reducing fermentative bacteria Anoxybacter fermentans.</title>
        <authorList>
            <person name="Zeng X."/>
            <person name="Shao Z."/>
        </authorList>
    </citation>
    <scope>NUCLEOTIDE SEQUENCE [LARGE SCALE GENOMIC DNA]</scope>
    <source>
        <strain evidence="7 8">DY22613</strain>
    </source>
</reference>
<evidence type="ECO:0000256" key="1">
    <source>
        <dbReference type="ARBA" id="ARBA00009741"/>
    </source>
</evidence>
<keyword evidence="8" id="KW-1185">Reference proteome</keyword>
<sequence length="292" mass="32974">MSDWMEINLRIKPEAQEATTEILYNEGAQGVWLDEEGDRVVIKTYLPYESVTPEKLVMIKDKIQGLNQFGLDPGNVELFTDKVEEEDWANSWKEYFYPEKITETFVVKPTWREYQANPGEIVIEIDPGMAFGTGTHPSTYLAIQALEDFASKVHNMLDVGTGSGILAIAAALLGVPQITAVDIDRVAVKVAQENVLLNKVQKQVQVMRSDLVERIKEKGKKFKLVTANIIAEIILKLIPDLPEIIEDEGYFIASGIITERFLEVQKALKDKGFQIKRIYREGEWVALVAEKS</sequence>
<evidence type="ECO:0000256" key="2">
    <source>
        <dbReference type="ARBA" id="ARBA00022490"/>
    </source>
</evidence>
<feature type="binding site" evidence="6">
    <location>
        <position position="228"/>
    </location>
    <ligand>
        <name>S-adenosyl-L-methionine</name>
        <dbReference type="ChEBI" id="CHEBI:59789"/>
    </ligand>
</feature>
<dbReference type="EMBL" id="CP016379">
    <property type="protein sequence ID" value="AZR73171.1"/>
    <property type="molecule type" value="Genomic_DNA"/>
</dbReference>
<keyword evidence="2 6" id="KW-0963">Cytoplasm</keyword>
<dbReference type="RefSeq" id="WP_127016505.1">
    <property type="nucleotide sequence ID" value="NZ_CP016379.1"/>
</dbReference>
<dbReference type="Gene3D" id="3.40.50.150">
    <property type="entry name" value="Vaccinia Virus protein VP39"/>
    <property type="match status" value="1"/>
</dbReference>
<dbReference type="Proteomes" id="UP000267250">
    <property type="component" value="Chromosome"/>
</dbReference>
<evidence type="ECO:0000256" key="3">
    <source>
        <dbReference type="ARBA" id="ARBA00022603"/>
    </source>
</evidence>
<dbReference type="GO" id="GO:0005737">
    <property type="term" value="C:cytoplasm"/>
    <property type="evidence" value="ECO:0007669"/>
    <property type="project" value="UniProtKB-SubCell"/>
</dbReference>
<evidence type="ECO:0000313" key="7">
    <source>
        <dbReference type="EMBL" id="AZR73171.1"/>
    </source>
</evidence>
<dbReference type="AlphaFoldDB" id="A0A3S9SY00"/>
<dbReference type="EC" id="2.1.1.-" evidence="6"/>
<dbReference type="PANTHER" id="PTHR43648:SF1">
    <property type="entry name" value="ELECTRON TRANSFER FLAVOPROTEIN BETA SUBUNIT LYSINE METHYLTRANSFERASE"/>
    <property type="match status" value="1"/>
</dbReference>
<dbReference type="HAMAP" id="MF_00735">
    <property type="entry name" value="Methyltr_PrmA"/>
    <property type="match status" value="1"/>
</dbReference>
<keyword evidence="7" id="KW-0689">Ribosomal protein</keyword>
<keyword evidence="5 6" id="KW-0949">S-adenosyl-L-methionine</keyword>
<name>A0A3S9SY00_9FIRM</name>
<dbReference type="InterPro" id="IPR029063">
    <property type="entry name" value="SAM-dependent_MTases_sf"/>
</dbReference>
<comment type="similarity">
    <text evidence="1 6">Belongs to the methyltransferase superfamily. PrmA family.</text>
</comment>
<evidence type="ECO:0000256" key="6">
    <source>
        <dbReference type="HAMAP-Rule" id="MF_00735"/>
    </source>
</evidence>
<comment type="subcellular location">
    <subcellularLocation>
        <location evidence="6">Cytoplasm</location>
    </subcellularLocation>
</comment>
<comment type="function">
    <text evidence="6">Methylates ribosomal protein L11.</text>
</comment>
<dbReference type="InterPro" id="IPR004498">
    <property type="entry name" value="Ribosomal_PrmA_MeTrfase"/>
</dbReference>
<accession>A0A3S9SY00</accession>
<gene>
    <name evidence="6" type="primary">prmA</name>
    <name evidence="7" type="ORF">BBF96_07095</name>
</gene>
<dbReference type="KEGG" id="aft:BBF96_07095"/>
<organism evidence="7 8">
    <name type="scientific">Anoxybacter fermentans</name>
    <dbReference type="NCBI Taxonomy" id="1323375"/>
    <lineage>
        <taxon>Bacteria</taxon>
        <taxon>Bacillati</taxon>
        <taxon>Bacillota</taxon>
        <taxon>Clostridia</taxon>
        <taxon>Halanaerobiales</taxon>
        <taxon>Anoxybacter</taxon>
    </lineage>
</organism>
<dbReference type="PIRSF" id="PIRSF000401">
    <property type="entry name" value="RPL11_MTase"/>
    <property type="match status" value="1"/>
</dbReference>
<dbReference type="NCBIfam" id="TIGR00406">
    <property type="entry name" value="prmA"/>
    <property type="match status" value="1"/>
</dbReference>
<feature type="binding site" evidence="6">
    <location>
        <position position="160"/>
    </location>
    <ligand>
        <name>S-adenosyl-L-methionine</name>
        <dbReference type="ChEBI" id="CHEBI:59789"/>
    </ligand>
</feature>
<evidence type="ECO:0000313" key="8">
    <source>
        <dbReference type="Proteomes" id="UP000267250"/>
    </source>
</evidence>